<keyword evidence="5" id="KW-1185">Reference proteome</keyword>
<protein>
    <submittedName>
        <fullName evidence="4">Transcriptional regulator</fullName>
    </submittedName>
</protein>
<name>A0A151Y3A1_9GAMM</name>
<evidence type="ECO:0000259" key="3">
    <source>
        <dbReference type="PROSITE" id="PS50977"/>
    </source>
</evidence>
<dbReference type="Pfam" id="PF17937">
    <property type="entry name" value="TetR_C_28"/>
    <property type="match status" value="1"/>
</dbReference>
<evidence type="ECO:0000313" key="4">
    <source>
        <dbReference type="EMBL" id="KYQ72511.1"/>
    </source>
</evidence>
<dbReference type="InterPro" id="IPR001647">
    <property type="entry name" value="HTH_TetR"/>
</dbReference>
<dbReference type="AlphaFoldDB" id="A0A151Y3A1"/>
<dbReference type="Gene3D" id="1.10.357.10">
    <property type="entry name" value="Tetracycline Repressor, domain 2"/>
    <property type="match status" value="1"/>
</dbReference>
<accession>A0A151Y3A1</accession>
<dbReference type="InterPro" id="IPR041479">
    <property type="entry name" value="TetR_CgmR_C"/>
</dbReference>
<sequence length="186" mass="21246">MENAHQRKKAPELIRQKILDYAIQLASERGVAGVSIQAIADLAGVTKGGVFHHFPNKQKLLDAMVHEVLARLDHAIDEYMQYDQEVIGCFTRAYIYFTLQAERSGIGTLWSAISMTMLTDHAFNATWIAWLHGRLARHEQTDAGIELQLLRYAADGVWLNVFACSESMDELLHMRLELMRRTYIKL</sequence>
<dbReference type="GO" id="GO:0003700">
    <property type="term" value="F:DNA-binding transcription factor activity"/>
    <property type="evidence" value="ECO:0007669"/>
    <property type="project" value="TreeGrafter"/>
</dbReference>
<evidence type="ECO:0000256" key="1">
    <source>
        <dbReference type="ARBA" id="ARBA00023125"/>
    </source>
</evidence>
<feature type="DNA-binding region" description="H-T-H motif" evidence="2">
    <location>
        <begin position="35"/>
        <end position="54"/>
    </location>
</feature>
<dbReference type="InterPro" id="IPR009057">
    <property type="entry name" value="Homeodomain-like_sf"/>
</dbReference>
<dbReference type="PANTHER" id="PTHR30055:SF148">
    <property type="entry name" value="TETR-FAMILY TRANSCRIPTIONAL REGULATOR"/>
    <property type="match status" value="1"/>
</dbReference>
<dbReference type="PANTHER" id="PTHR30055">
    <property type="entry name" value="HTH-TYPE TRANSCRIPTIONAL REGULATOR RUTR"/>
    <property type="match status" value="1"/>
</dbReference>
<gene>
    <name evidence="4" type="ORF">AZH43_10075</name>
</gene>
<dbReference type="PROSITE" id="PS01081">
    <property type="entry name" value="HTH_TETR_1"/>
    <property type="match status" value="1"/>
</dbReference>
<dbReference type="SUPFAM" id="SSF46689">
    <property type="entry name" value="Homeodomain-like"/>
    <property type="match status" value="1"/>
</dbReference>
<dbReference type="OrthoDB" id="9809772at2"/>
<keyword evidence="1 2" id="KW-0238">DNA-binding</keyword>
<dbReference type="InterPro" id="IPR036271">
    <property type="entry name" value="Tet_transcr_reg_TetR-rel_C_sf"/>
</dbReference>
<dbReference type="Proteomes" id="UP000076276">
    <property type="component" value="Unassembled WGS sequence"/>
</dbReference>
<dbReference type="EMBL" id="LUAW01000015">
    <property type="protein sequence ID" value="KYQ72511.1"/>
    <property type="molecule type" value="Genomic_DNA"/>
</dbReference>
<comment type="caution">
    <text evidence="4">The sequence shown here is derived from an EMBL/GenBank/DDBJ whole genome shotgun (WGS) entry which is preliminary data.</text>
</comment>
<evidence type="ECO:0000256" key="2">
    <source>
        <dbReference type="PROSITE-ProRule" id="PRU00335"/>
    </source>
</evidence>
<dbReference type="SUPFAM" id="SSF48498">
    <property type="entry name" value="Tetracyclin repressor-like, C-terminal domain"/>
    <property type="match status" value="1"/>
</dbReference>
<reference evidence="4 5" key="1">
    <citation type="submission" date="2016-03" db="EMBL/GenBank/DDBJ databases">
        <title>Acinetobacter genomospecies 28 strain ANC 4149.</title>
        <authorList>
            <person name="Radolfova-Krizova L."/>
            <person name="Nemec A."/>
        </authorList>
    </citation>
    <scope>NUCLEOTIDE SEQUENCE [LARGE SCALE GENOMIC DNA]</scope>
    <source>
        <strain evidence="4 5">ANC 4149</strain>
    </source>
</reference>
<dbReference type="InterPro" id="IPR050109">
    <property type="entry name" value="HTH-type_TetR-like_transc_reg"/>
</dbReference>
<dbReference type="Pfam" id="PF00440">
    <property type="entry name" value="TetR_N"/>
    <property type="match status" value="1"/>
</dbReference>
<evidence type="ECO:0000313" key="5">
    <source>
        <dbReference type="Proteomes" id="UP000076276"/>
    </source>
</evidence>
<organism evidence="4 5">
    <name type="scientific">Acinetobacter pragensis</name>
    <dbReference type="NCBI Taxonomy" id="1806892"/>
    <lineage>
        <taxon>Bacteria</taxon>
        <taxon>Pseudomonadati</taxon>
        <taxon>Pseudomonadota</taxon>
        <taxon>Gammaproteobacteria</taxon>
        <taxon>Moraxellales</taxon>
        <taxon>Moraxellaceae</taxon>
        <taxon>Acinetobacter</taxon>
    </lineage>
</organism>
<dbReference type="STRING" id="1806892.AZH43_10075"/>
<feature type="domain" description="HTH tetR-type" evidence="3">
    <location>
        <begin position="12"/>
        <end position="72"/>
    </location>
</feature>
<dbReference type="PROSITE" id="PS50977">
    <property type="entry name" value="HTH_TETR_2"/>
    <property type="match status" value="1"/>
</dbReference>
<dbReference type="InterPro" id="IPR023772">
    <property type="entry name" value="DNA-bd_HTH_TetR-type_CS"/>
</dbReference>
<dbReference type="PRINTS" id="PR00455">
    <property type="entry name" value="HTHTETR"/>
</dbReference>
<dbReference type="RefSeq" id="WP_067668001.1">
    <property type="nucleotide sequence ID" value="NZ_CBCSIK010000009.1"/>
</dbReference>
<proteinExistence type="predicted"/>
<dbReference type="GO" id="GO:0000976">
    <property type="term" value="F:transcription cis-regulatory region binding"/>
    <property type="evidence" value="ECO:0007669"/>
    <property type="project" value="TreeGrafter"/>
</dbReference>